<keyword evidence="2" id="KW-0472">Membrane</keyword>
<reference evidence="3" key="1">
    <citation type="submission" date="2022-08" db="UniProtKB">
        <authorList>
            <consortium name="EnsemblMetazoa"/>
        </authorList>
    </citation>
    <scope>IDENTIFICATION</scope>
    <source>
        <strain evidence="3">EBRO</strain>
    </source>
</reference>
<feature type="compositionally biased region" description="Pro residues" evidence="1">
    <location>
        <begin position="222"/>
        <end position="248"/>
    </location>
</feature>
<feature type="transmembrane region" description="Helical" evidence="2">
    <location>
        <begin position="71"/>
        <end position="91"/>
    </location>
</feature>
<name>A0A182IW19_ANOAO</name>
<evidence type="ECO:0000256" key="2">
    <source>
        <dbReference type="SAM" id="Phobius"/>
    </source>
</evidence>
<keyword evidence="2" id="KW-0812">Transmembrane</keyword>
<dbReference type="AlphaFoldDB" id="A0A182IW19"/>
<proteinExistence type="predicted"/>
<dbReference type="VEuPathDB" id="VectorBase:AATE006567"/>
<evidence type="ECO:0000313" key="3">
    <source>
        <dbReference type="EnsemblMetazoa" id="AATE006567-PA.1"/>
    </source>
</evidence>
<organism evidence="3">
    <name type="scientific">Anopheles atroparvus</name>
    <name type="common">European mosquito</name>
    <dbReference type="NCBI Taxonomy" id="41427"/>
    <lineage>
        <taxon>Eukaryota</taxon>
        <taxon>Metazoa</taxon>
        <taxon>Ecdysozoa</taxon>
        <taxon>Arthropoda</taxon>
        <taxon>Hexapoda</taxon>
        <taxon>Insecta</taxon>
        <taxon>Pterygota</taxon>
        <taxon>Neoptera</taxon>
        <taxon>Endopterygota</taxon>
        <taxon>Diptera</taxon>
        <taxon>Nematocera</taxon>
        <taxon>Culicoidea</taxon>
        <taxon>Culicidae</taxon>
        <taxon>Anophelinae</taxon>
        <taxon>Anopheles</taxon>
    </lineage>
</organism>
<feature type="transmembrane region" description="Helical" evidence="2">
    <location>
        <begin position="135"/>
        <end position="157"/>
    </location>
</feature>
<dbReference type="EnsemblMetazoa" id="AATE006567-RA">
    <property type="protein sequence ID" value="AATE006567-PA.1"/>
    <property type="gene ID" value="AATE006567"/>
</dbReference>
<sequence length="248" mass="25806">MEVTLHLRQQPTKPALPMAFVCCRLLAVDGELLTVTGPPPFAPPIAGTSCCSCFLHSGIGRPSSLALADEWPTVLVTVTVVVLMSITMDGARVVVVRFTVLPLPLAVVVGVLVVVVVVVVVAATVMLAGTLLGTVVFEVCLLVLSSFFAMVVLVVLVDPVDAPVTVRLLPGLDFFGEAQLPAVAFALAGALFFGDAFGDDSGVDLGVVVVVRMLNRRQGPGELPPPVPPPPVPPPPPPPLPLPLEDPR</sequence>
<protein>
    <submittedName>
        <fullName evidence="3">Uncharacterized protein</fullName>
    </submittedName>
</protein>
<accession>A0A182IW19</accession>
<feature type="transmembrane region" description="Helical" evidence="2">
    <location>
        <begin position="103"/>
        <end position="129"/>
    </location>
</feature>
<feature type="region of interest" description="Disordered" evidence="1">
    <location>
        <begin position="220"/>
        <end position="248"/>
    </location>
</feature>
<evidence type="ECO:0000256" key="1">
    <source>
        <dbReference type="SAM" id="MobiDB-lite"/>
    </source>
</evidence>
<keyword evidence="2" id="KW-1133">Transmembrane helix</keyword>